<name>A0ABR2H3C5_9EUKA</name>
<dbReference type="EMBL" id="JAPFFF010000047">
    <property type="protein sequence ID" value="KAK8840348.1"/>
    <property type="molecule type" value="Genomic_DNA"/>
</dbReference>
<comment type="caution">
    <text evidence="2">The sequence shown here is derived from an EMBL/GenBank/DDBJ whole genome shotgun (WGS) entry which is preliminary data.</text>
</comment>
<dbReference type="Proteomes" id="UP001470230">
    <property type="component" value="Unassembled WGS sequence"/>
</dbReference>
<feature type="transmembrane region" description="Helical" evidence="1">
    <location>
        <begin position="125"/>
        <end position="147"/>
    </location>
</feature>
<keyword evidence="1" id="KW-1133">Transmembrane helix</keyword>
<sequence>MNNPKESINQNSFILYFRYFVDIIIMVMPACGYLDTARLMVESQSPAAFNPVQCLILISAQGLKILYRIFHPYAARVFGQSVTQFTVAFLMVFLKFHYSKPQHDKMSSEKQKFPYFFYIMRTKTFIDFLLSFSLYLSFILTFFYIGYNFIDRKLAIETIGILANLIETTIVLPIFYKVVIRRDINNLSKILILQFASGDIMRLVLFILSKAPPSFIAGVCLQITLDMILFVNYLQLYFCSDKKKQEEEELIPKGQFDEVETDISLSVDENKDLYDGQRKNEEEFKIESNI</sequence>
<keyword evidence="1" id="KW-0812">Transmembrane</keyword>
<dbReference type="PANTHER" id="PTHR14856">
    <property type="entry name" value="PQ-LOOP REPEAT-CONTAINING PROTEIN 1-LIKE PROTEIN"/>
    <property type="match status" value="1"/>
</dbReference>
<evidence type="ECO:0000256" key="1">
    <source>
        <dbReference type="SAM" id="Phobius"/>
    </source>
</evidence>
<feature type="transmembrane region" description="Helical" evidence="1">
    <location>
        <begin position="13"/>
        <end position="35"/>
    </location>
</feature>
<feature type="transmembrane region" description="Helical" evidence="1">
    <location>
        <begin position="73"/>
        <end position="96"/>
    </location>
</feature>
<proteinExistence type="predicted"/>
<protein>
    <submittedName>
        <fullName evidence="2">PQ-loop repeat-containing protein 1</fullName>
    </submittedName>
</protein>
<reference evidence="2 3" key="1">
    <citation type="submission" date="2024-04" db="EMBL/GenBank/DDBJ databases">
        <title>Tritrichomonas musculus Genome.</title>
        <authorList>
            <person name="Alves-Ferreira E."/>
            <person name="Grigg M."/>
            <person name="Lorenzi H."/>
            <person name="Galac M."/>
        </authorList>
    </citation>
    <scope>NUCLEOTIDE SEQUENCE [LARGE SCALE GENOMIC DNA]</scope>
    <source>
        <strain evidence="2 3">EAF2021</strain>
    </source>
</reference>
<accession>A0ABR2H3C5</accession>
<dbReference type="Gene3D" id="1.20.1280.290">
    <property type="match status" value="1"/>
</dbReference>
<evidence type="ECO:0000313" key="2">
    <source>
        <dbReference type="EMBL" id="KAK8840348.1"/>
    </source>
</evidence>
<gene>
    <name evidence="2" type="ORF">M9Y10_030907</name>
</gene>
<feature type="transmembrane region" description="Helical" evidence="1">
    <location>
        <begin position="159"/>
        <end position="179"/>
    </location>
</feature>
<evidence type="ECO:0000313" key="3">
    <source>
        <dbReference type="Proteomes" id="UP001470230"/>
    </source>
</evidence>
<keyword evidence="3" id="KW-1185">Reference proteome</keyword>
<organism evidence="2 3">
    <name type="scientific">Tritrichomonas musculus</name>
    <dbReference type="NCBI Taxonomy" id="1915356"/>
    <lineage>
        <taxon>Eukaryota</taxon>
        <taxon>Metamonada</taxon>
        <taxon>Parabasalia</taxon>
        <taxon>Tritrichomonadida</taxon>
        <taxon>Tritrichomonadidae</taxon>
        <taxon>Tritrichomonas</taxon>
    </lineage>
</organism>
<dbReference type="PANTHER" id="PTHR14856:SF9">
    <property type="entry name" value="PQ-LOOP REPEAT-CONTAINING PROTEIN 1"/>
    <property type="match status" value="1"/>
</dbReference>
<keyword evidence="1" id="KW-0472">Membrane</keyword>
<dbReference type="InterPro" id="IPR052241">
    <property type="entry name" value="SLC66/Scramblase_ANY1"/>
</dbReference>